<evidence type="ECO:0000256" key="1">
    <source>
        <dbReference type="SAM" id="Phobius"/>
    </source>
</evidence>
<dbReference type="AlphaFoldDB" id="A0A3B7M1Q3"/>
<protein>
    <submittedName>
        <fullName evidence="2">Uncharacterized protein</fullName>
    </submittedName>
</protein>
<dbReference type="KEGG" id="achi:CDG60_08535"/>
<reference evidence="3" key="1">
    <citation type="submission" date="2018-09" db="EMBL/GenBank/DDBJ databases">
        <title>The complete genome of Acinetobacter sp. strain WCHAc010005.</title>
        <authorList>
            <person name="Hu Y."/>
            <person name="Long H."/>
            <person name="Feng Y."/>
            <person name="Zong Z."/>
        </authorList>
    </citation>
    <scope>NUCLEOTIDE SEQUENCE [LARGE SCALE GENOMIC DNA]</scope>
    <source>
        <strain evidence="3">WCHAc010005</strain>
    </source>
</reference>
<dbReference type="Proteomes" id="UP000263753">
    <property type="component" value="Chromosome"/>
</dbReference>
<accession>A0A3B7M1Q3</accession>
<evidence type="ECO:0000313" key="2">
    <source>
        <dbReference type="EMBL" id="AXY56609.1"/>
    </source>
</evidence>
<name>A0A3B7M1Q3_9GAMM</name>
<dbReference type="EMBL" id="CP032134">
    <property type="protein sequence ID" value="AXY56609.1"/>
    <property type="molecule type" value="Genomic_DNA"/>
</dbReference>
<evidence type="ECO:0000313" key="3">
    <source>
        <dbReference type="Proteomes" id="UP000263753"/>
    </source>
</evidence>
<gene>
    <name evidence="2" type="ORF">CDG60_08535</name>
</gene>
<proteinExistence type="predicted"/>
<organism evidence="2 3">
    <name type="scientific">Acinetobacter chinensis</name>
    <dbReference type="NCBI Taxonomy" id="2004650"/>
    <lineage>
        <taxon>Bacteria</taxon>
        <taxon>Pseudomonadati</taxon>
        <taxon>Pseudomonadota</taxon>
        <taxon>Gammaproteobacteria</taxon>
        <taxon>Moraxellales</taxon>
        <taxon>Moraxellaceae</taxon>
        <taxon>Acinetobacter</taxon>
    </lineage>
</organism>
<sequence length="80" mass="8929">MRKIHPKSQTTQILYQQPSAPAKLDWRDILSTTLKNICAGAIVAVCFFSIALLSLRGCTDEMEHQTAMTVKYQLSMGAEK</sequence>
<keyword evidence="1" id="KW-1133">Transmembrane helix</keyword>
<dbReference type="RefSeq" id="WP_087514398.1">
    <property type="nucleotide sequence ID" value="NZ_CP032134.1"/>
</dbReference>
<keyword evidence="1" id="KW-0812">Transmembrane</keyword>
<feature type="transmembrane region" description="Helical" evidence="1">
    <location>
        <begin position="37"/>
        <end position="55"/>
    </location>
</feature>
<keyword evidence="1" id="KW-0472">Membrane</keyword>